<evidence type="ECO:0000313" key="2">
    <source>
        <dbReference type="WBParaSite" id="EEL_0000249301-mRNA-1"/>
    </source>
</evidence>
<organism evidence="1 2">
    <name type="scientific">Elaeophora elaphi</name>
    <dbReference type="NCBI Taxonomy" id="1147741"/>
    <lineage>
        <taxon>Eukaryota</taxon>
        <taxon>Metazoa</taxon>
        <taxon>Ecdysozoa</taxon>
        <taxon>Nematoda</taxon>
        <taxon>Chromadorea</taxon>
        <taxon>Rhabditida</taxon>
        <taxon>Spirurina</taxon>
        <taxon>Spiruromorpha</taxon>
        <taxon>Filarioidea</taxon>
        <taxon>Onchocercidae</taxon>
        <taxon>Elaeophora</taxon>
    </lineage>
</organism>
<dbReference type="Gene3D" id="3.30.710.10">
    <property type="entry name" value="Potassium Channel Kv1.1, Chain A"/>
    <property type="match status" value="1"/>
</dbReference>
<dbReference type="Proteomes" id="UP000050640">
    <property type="component" value="Unplaced"/>
</dbReference>
<reference evidence="2" key="1">
    <citation type="submission" date="2017-02" db="UniProtKB">
        <authorList>
            <consortium name="WormBaseParasite"/>
        </authorList>
    </citation>
    <scope>IDENTIFICATION</scope>
</reference>
<accession>A0A0R3RLY4</accession>
<protein>
    <submittedName>
        <fullName evidence="2">BTB domain-containing protein</fullName>
    </submittedName>
</protein>
<evidence type="ECO:0000313" key="1">
    <source>
        <dbReference type="Proteomes" id="UP000050640"/>
    </source>
</evidence>
<dbReference type="InterPro" id="IPR011333">
    <property type="entry name" value="SKP1/BTB/POZ_sf"/>
</dbReference>
<keyword evidence="1" id="KW-1185">Reference proteome</keyword>
<dbReference type="AlphaFoldDB" id="A0A0R3RLY4"/>
<dbReference type="SUPFAM" id="SSF54695">
    <property type="entry name" value="POZ domain"/>
    <property type="match status" value="1"/>
</dbReference>
<name>A0A0R3RLY4_9BILA</name>
<proteinExistence type="predicted"/>
<sequence>MNDGTIQTNDIDQLDGDYWDRNLETNYTQPSRRRHFSLEVGDATFYVDPVEMSKTSPYFELLTTSRHFVEGIRGSSRLHDRSDEIACMLKSICPTVYDIYPCIIRVQSIPALARLADKYDLKRLQHCCEYFALRANFKKCGNNDLVKLLQTAIVYNYDSKLRENLINELMNRSQFLDNSVNNEMTKEICTIIIKHSLKHHVTNMLGGVCHSCGQQKAMGAIIGNCCCMWQCKRCHSVYCLKCALMPCMVEVEGHLRNAFEKYEMEGLKKEIESEITAKRS</sequence>
<dbReference type="WBParaSite" id="EEL_0000249301-mRNA-1">
    <property type="protein sequence ID" value="EEL_0000249301-mRNA-1"/>
    <property type="gene ID" value="EEL_0000249301"/>
</dbReference>
<dbReference type="STRING" id="1147741.A0A0R3RLY4"/>